<reference evidence="2" key="1">
    <citation type="journal article" date="2013" name="Ind. Biotechnol.">
        <title>Comparative genomics analysis of Trichoderma reesei strains.</title>
        <authorList>
            <person name="Koike H."/>
            <person name="Aerts A."/>
            <person name="LaButti K."/>
            <person name="Grigoriev I.V."/>
            <person name="Baker S.E."/>
        </authorList>
    </citation>
    <scope>NUCLEOTIDE SEQUENCE [LARGE SCALE GENOMIC DNA]</scope>
    <source>
        <strain evidence="2">ATCC 56765 / BCRC 32924 / NRRL 11460 / Rut C-30</strain>
    </source>
</reference>
<organism evidence="1 2">
    <name type="scientific">Hypocrea jecorina (strain ATCC 56765 / BCRC 32924 / NRRL 11460 / Rut C-30)</name>
    <name type="common">Trichoderma reesei</name>
    <dbReference type="NCBI Taxonomy" id="1344414"/>
    <lineage>
        <taxon>Eukaryota</taxon>
        <taxon>Fungi</taxon>
        <taxon>Dikarya</taxon>
        <taxon>Ascomycota</taxon>
        <taxon>Pezizomycotina</taxon>
        <taxon>Sordariomycetes</taxon>
        <taxon>Hypocreomycetidae</taxon>
        <taxon>Hypocreales</taxon>
        <taxon>Hypocreaceae</taxon>
        <taxon>Trichoderma</taxon>
    </lineage>
</organism>
<evidence type="ECO:0000313" key="1">
    <source>
        <dbReference type="EMBL" id="ETR99953.1"/>
    </source>
</evidence>
<dbReference type="HOGENOM" id="CLU_2514248_0_0_1"/>
<dbReference type="Proteomes" id="UP000024376">
    <property type="component" value="Unassembled WGS sequence"/>
</dbReference>
<dbReference type="KEGG" id="trr:M419DRAFT_132014"/>
<sequence length="85" mass="9995">MSIDWEHRRPAGRFLFFIREQRNWASRHQLWILVGRAWVKALGSSTVFTHMERFDSAEGKGAEYAALGTGSREFRPRDRQTTRVD</sequence>
<protein>
    <submittedName>
        <fullName evidence="1">Uncharacterized protein</fullName>
    </submittedName>
</protein>
<gene>
    <name evidence="1" type="ORF">M419DRAFT_132014</name>
</gene>
<proteinExistence type="predicted"/>
<dbReference type="AlphaFoldDB" id="A0A024S3R7"/>
<name>A0A024S3R7_HYPJR</name>
<evidence type="ECO:0000313" key="2">
    <source>
        <dbReference type="Proteomes" id="UP000024376"/>
    </source>
</evidence>
<accession>A0A024S3R7</accession>
<dbReference type="EMBL" id="KI911154">
    <property type="protein sequence ID" value="ETR99953.1"/>
    <property type="molecule type" value="Genomic_DNA"/>
</dbReference>